<reference evidence="2" key="1">
    <citation type="submission" date="2020-05" db="EMBL/GenBank/DDBJ databases">
        <title>Mycena genomes resolve the evolution of fungal bioluminescence.</title>
        <authorList>
            <person name="Tsai I.J."/>
        </authorList>
    </citation>
    <scope>NUCLEOTIDE SEQUENCE</scope>
    <source>
        <strain evidence="2">CCC161011</strain>
    </source>
</reference>
<dbReference type="EMBL" id="JACAZI010000001">
    <property type="protein sequence ID" value="KAF7372150.1"/>
    <property type="molecule type" value="Genomic_DNA"/>
</dbReference>
<organism evidence="2 3">
    <name type="scientific">Mycena venus</name>
    <dbReference type="NCBI Taxonomy" id="2733690"/>
    <lineage>
        <taxon>Eukaryota</taxon>
        <taxon>Fungi</taxon>
        <taxon>Dikarya</taxon>
        <taxon>Basidiomycota</taxon>
        <taxon>Agaricomycotina</taxon>
        <taxon>Agaricomycetes</taxon>
        <taxon>Agaricomycetidae</taxon>
        <taxon>Agaricales</taxon>
        <taxon>Marasmiineae</taxon>
        <taxon>Mycenaceae</taxon>
        <taxon>Mycena</taxon>
    </lineage>
</organism>
<evidence type="ECO:0000313" key="3">
    <source>
        <dbReference type="Proteomes" id="UP000620124"/>
    </source>
</evidence>
<comment type="caution">
    <text evidence="2">The sequence shown here is derived from an EMBL/GenBank/DDBJ whole genome shotgun (WGS) entry which is preliminary data.</text>
</comment>
<protein>
    <submittedName>
        <fullName evidence="2">Uncharacterized protein</fullName>
    </submittedName>
</protein>
<sequence>MRSAFFKVRARAIRYIGIRCYNEKDQRISCPISRTKLIAISVVVGLFVIVCLALLIITKCSSCSCRRRRRSTLAMHDHDATSPEAAPPEYRQCESSTKRLVLPTILASMQADHSSLVQPTRPNDSLVPPSTKTIIEPAKIHPAVHLYPHS</sequence>
<proteinExistence type="predicted"/>
<dbReference type="AlphaFoldDB" id="A0A8H6Z3Y7"/>
<gene>
    <name evidence="2" type="ORF">MVEN_00074000</name>
</gene>
<name>A0A8H6Z3Y7_9AGAR</name>
<dbReference type="Proteomes" id="UP000620124">
    <property type="component" value="Unassembled WGS sequence"/>
</dbReference>
<evidence type="ECO:0000313" key="2">
    <source>
        <dbReference type="EMBL" id="KAF7372150.1"/>
    </source>
</evidence>
<accession>A0A8H6Z3Y7</accession>
<feature type="transmembrane region" description="Helical" evidence="1">
    <location>
        <begin position="37"/>
        <end position="57"/>
    </location>
</feature>
<evidence type="ECO:0000256" key="1">
    <source>
        <dbReference type="SAM" id="Phobius"/>
    </source>
</evidence>
<keyword evidence="1" id="KW-0472">Membrane</keyword>
<keyword evidence="1" id="KW-1133">Transmembrane helix</keyword>
<keyword evidence="3" id="KW-1185">Reference proteome</keyword>
<dbReference type="OrthoDB" id="3047311at2759"/>
<keyword evidence="1" id="KW-0812">Transmembrane</keyword>